<feature type="transmembrane region" description="Helical" evidence="7">
    <location>
        <begin position="177"/>
        <end position="196"/>
    </location>
</feature>
<feature type="transmembrane region" description="Helical" evidence="7">
    <location>
        <begin position="50"/>
        <end position="76"/>
    </location>
</feature>
<evidence type="ECO:0000256" key="1">
    <source>
        <dbReference type="ARBA" id="ARBA00004651"/>
    </source>
</evidence>
<comment type="caution">
    <text evidence="9">The sequence shown here is derived from an EMBL/GenBank/DDBJ whole genome shotgun (WGS) entry which is preliminary data.</text>
</comment>
<dbReference type="Gene3D" id="1.20.1250.20">
    <property type="entry name" value="MFS general substrate transporter like domains"/>
    <property type="match status" value="1"/>
</dbReference>
<feature type="transmembrane region" description="Helical" evidence="7">
    <location>
        <begin position="217"/>
        <end position="240"/>
    </location>
</feature>
<evidence type="ECO:0000313" key="9">
    <source>
        <dbReference type="EMBL" id="MCT4794415.1"/>
    </source>
</evidence>
<dbReference type="InterPro" id="IPR011701">
    <property type="entry name" value="MFS"/>
</dbReference>
<dbReference type="Pfam" id="PF07690">
    <property type="entry name" value="MFS_1"/>
    <property type="match status" value="1"/>
</dbReference>
<feature type="transmembrane region" description="Helical" evidence="7">
    <location>
        <begin position="145"/>
        <end position="165"/>
    </location>
</feature>
<organism evidence="9 10">
    <name type="scientific">Exiguobacterium alkaliphilum</name>
    <dbReference type="NCBI Taxonomy" id="1428684"/>
    <lineage>
        <taxon>Bacteria</taxon>
        <taxon>Bacillati</taxon>
        <taxon>Bacillota</taxon>
        <taxon>Bacilli</taxon>
        <taxon>Bacillales</taxon>
        <taxon>Bacillales Family XII. Incertae Sedis</taxon>
        <taxon>Exiguobacterium</taxon>
    </lineage>
</organism>
<sequence length="401" mass="42590">MNERSDFILTTTPSLSRTDWTLILSLALLTFVLGTSEFVIVGILPDIADGLSISIATAGTLVSAFAITFAIGTPLTMSFTSHLPKRKLMLTLTALFILFNLFSSLAPTYGILLVLRMLTAVVTGVLISLAMLVASESVPTGKRGIAISFIFGGFTMANVFGVPLGTFIGQRSGWETTFILTTVLGVVAFLAVYRVVPSQLTSVRTSIADQLRLLTNPRILIAFFIPAFGFGATYVVYTYLVPILKGVLGVPVAWVSPILLAYGFISIFSNMAAGKIASHNPIGRLRFVFLIQAFVLAALYVTTSNVTLGLLNIALMSFMAILLTTSTQLYLIDLAEKFNPDAKGLASSLMPVASNVGIGFGSALGGLVYANTPVMTLALVGGAVALLTALLTTVSYTLDRR</sequence>
<evidence type="ECO:0000256" key="7">
    <source>
        <dbReference type="SAM" id="Phobius"/>
    </source>
</evidence>
<evidence type="ECO:0000256" key="6">
    <source>
        <dbReference type="ARBA" id="ARBA00023136"/>
    </source>
</evidence>
<feature type="transmembrane region" description="Helical" evidence="7">
    <location>
        <begin position="88"/>
        <end position="105"/>
    </location>
</feature>
<feature type="transmembrane region" description="Helical" evidence="7">
    <location>
        <begin position="309"/>
        <end position="332"/>
    </location>
</feature>
<keyword evidence="3" id="KW-1003">Cell membrane</keyword>
<evidence type="ECO:0000313" key="10">
    <source>
        <dbReference type="Proteomes" id="UP001206821"/>
    </source>
</evidence>
<evidence type="ECO:0000256" key="3">
    <source>
        <dbReference type="ARBA" id="ARBA00022475"/>
    </source>
</evidence>
<dbReference type="CDD" id="cd17324">
    <property type="entry name" value="MFS_NepI_like"/>
    <property type="match status" value="1"/>
</dbReference>
<dbReference type="InterPro" id="IPR050189">
    <property type="entry name" value="MFS_Efflux_Transporters"/>
</dbReference>
<evidence type="ECO:0000256" key="5">
    <source>
        <dbReference type="ARBA" id="ARBA00022989"/>
    </source>
</evidence>
<dbReference type="PANTHER" id="PTHR43124:SF8">
    <property type="entry name" value="INNER MEMBRANE TRANSPORT PROTEIN YDHP"/>
    <property type="match status" value="1"/>
</dbReference>
<dbReference type="PROSITE" id="PS50850">
    <property type="entry name" value="MFS"/>
    <property type="match status" value="1"/>
</dbReference>
<keyword evidence="2" id="KW-0813">Transport</keyword>
<dbReference type="PANTHER" id="PTHR43124">
    <property type="entry name" value="PURINE EFFLUX PUMP PBUE"/>
    <property type="match status" value="1"/>
</dbReference>
<protein>
    <submittedName>
        <fullName evidence="9">MFS transporter</fullName>
    </submittedName>
</protein>
<evidence type="ECO:0000256" key="4">
    <source>
        <dbReference type="ARBA" id="ARBA00022692"/>
    </source>
</evidence>
<feature type="transmembrane region" description="Helical" evidence="7">
    <location>
        <begin position="285"/>
        <end position="303"/>
    </location>
</feature>
<name>A0ABT2KXX9_9BACL</name>
<comment type="subcellular location">
    <subcellularLocation>
        <location evidence="1">Cell membrane</location>
        <topology evidence="1">Multi-pass membrane protein</topology>
    </subcellularLocation>
</comment>
<proteinExistence type="predicted"/>
<dbReference type="InterPro" id="IPR020846">
    <property type="entry name" value="MFS_dom"/>
</dbReference>
<reference evidence="9 10" key="1">
    <citation type="submission" date="2022-07" db="EMBL/GenBank/DDBJ databases">
        <title>Genomic and pangenome structural analysis of the polyextremophile Exiguobacterium.</title>
        <authorList>
            <person name="Shen L."/>
        </authorList>
    </citation>
    <scope>NUCLEOTIDE SEQUENCE [LARGE SCALE GENOMIC DNA]</scope>
    <source>
        <strain evidence="9 10">12_1</strain>
    </source>
</reference>
<evidence type="ECO:0000259" key="8">
    <source>
        <dbReference type="PROSITE" id="PS50850"/>
    </source>
</evidence>
<keyword evidence="6 7" id="KW-0472">Membrane</keyword>
<feature type="transmembrane region" description="Helical" evidence="7">
    <location>
        <begin position="344"/>
        <end position="369"/>
    </location>
</feature>
<dbReference type="RefSeq" id="WP_081825809.1">
    <property type="nucleotide sequence ID" value="NZ_JANIEK010000005.1"/>
</dbReference>
<feature type="transmembrane region" description="Helical" evidence="7">
    <location>
        <begin position="111"/>
        <end position="133"/>
    </location>
</feature>
<dbReference type="EMBL" id="JANIEK010000005">
    <property type="protein sequence ID" value="MCT4794415.1"/>
    <property type="molecule type" value="Genomic_DNA"/>
</dbReference>
<feature type="domain" description="Major facilitator superfamily (MFS) profile" evidence="8">
    <location>
        <begin position="22"/>
        <end position="400"/>
    </location>
</feature>
<feature type="transmembrane region" description="Helical" evidence="7">
    <location>
        <begin position="375"/>
        <end position="398"/>
    </location>
</feature>
<dbReference type="InterPro" id="IPR036259">
    <property type="entry name" value="MFS_trans_sf"/>
</dbReference>
<dbReference type="SUPFAM" id="SSF103473">
    <property type="entry name" value="MFS general substrate transporter"/>
    <property type="match status" value="1"/>
</dbReference>
<keyword evidence="10" id="KW-1185">Reference proteome</keyword>
<feature type="transmembrane region" description="Helical" evidence="7">
    <location>
        <begin position="252"/>
        <end position="273"/>
    </location>
</feature>
<accession>A0ABT2KXX9</accession>
<keyword evidence="5 7" id="KW-1133">Transmembrane helix</keyword>
<keyword evidence="4 7" id="KW-0812">Transmembrane</keyword>
<gene>
    <name evidence="9" type="ORF">NQG31_02605</name>
</gene>
<feature type="transmembrane region" description="Helical" evidence="7">
    <location>
        <begin position="20"/>
        <end position="44"/>
    </location>
</feature>
<evidence type="ECO:0000256" key="2">
    <source>
        <dbReference type="ARBA" id="ARBA00022448"/>
    </source>
</evidence>
<dbReference type="Proteomes" id="UP001206821">
    <property type="component" value="Unassembled WGS sequence"/>
</dbReference>